<reference evidence="1" key="1">
    <citation type="journal article" date="1991" name="Plant Mol. Biol.">
        <title>DNA sequence of a mitochondrial plasmid from Chenopodium album.</title>
        <authorList>
            <person name="Doerfel P."/>
            <person name="Weihe A."/>
            <person name="Dolferus R."/>
            <person name="Boerner T."/>
        </authorList>
    </citation>
    <scope>NUCLEOTIDE SEQUENCE</scope>
    <source>
        <strain evidence="1">C.9.1.</strain>
        <plasmid evidence="1">Mitochondrial plasmid</plasmid>
    </source>
</reference>
<geneLocation type="plasmid" evidence="1">
    <name>Mitochondrial plasmid</name>
</geneLocation>
<keyword evidence="1" id="KW-0614">Plasmid</keyword>
<organism evidence="1">
    <name type="scientific">Chenopodium album</name>
    <name type="common">Fat hen</name>
    <dbReference type="NCBI Taxonomy" id="3559"/>
    <lineage>
        <taxon>Eukaryota</taxon>
        <taxon>Viridiplantae</taxon>
        <taxon>Streptophyta</taxon>
        <taxon>Embryophyta</taxon>
        <taxon>Tracheophyta</taxon>
        <taxon>Spermatophyta</taxon>
        <taxon>Magnoliopsida</taxon>
        <taxon>eudicotyledons</taxon>
        <taxon>Gunneridae</taxon>
        <taxon>Pentapetalae</taxon>
        <taxon>Caryophyllales</taxon>
        <taxon>Chenopodiaceae</taxon>
        <taxon>Chenopodioideae</taxon>
        <taxon>Atripliceae</taxon>
        <taxon>Chenopodium</taxon>
    </lineage>
</organism>
<dbReference type="EMBL" id="X58911">
    <property type="protein sequence ID" value="CAA41714.1"/>
    <property type="molecule type" value="Genomic_DNA"/>
</dbReference>
<evidence type="ECO:0000313" key="1">
    <source>
        <dbReference type="EMBL" id="CAA41714.1"/>
    </source>
</evidence>
<dbReference type="AlphaFoldDB" id="Q96373"/>
<protein>
    <submittedName>
        <fullName evidence="1">C.album mitochondrial plasmid mp1 DNA</fullName>
    </submittedName>
</protein>
<name>Q96373_CHEAL</name>
<reference evidence="1" key="2">
    <citation type="submission" date="1995-10" db="EMBL/GenBank/DDBJ databases">
        <authorList>
            <person name="Doerfel P."/>
        </authorList>
    </citation>
    <scope>NUCLEOTIDE SEQUENCE</scope>
    <source>
        <strain evidence="1">C.9.1.</strain>
        <plasmid evidence="1">Mitochondrial plasmid</plasmid>
    </source>
</reference>
<reference evidence="1" key="3">
    <citation type="journal article" date="1997" name="Nucleic Acids Res.">
        <title>Unique features of the mitochondrial rolling circle-plasmid mp1 from the higher plant Chenopodium album (L.).</title>
        <authorList>
            <person name="Backert S."/>
            <person name="Meissner K."/>
            <person name="Borner T."/>
        </authorList>
    </citation>
    <scope>NUCLEOTIDE SEQUENCE</scope>
    <source>
        <strain evidence="1">C.9.1.</strain>
        <plasmid evidence="1">Mitochondrial plasmid</plasmid>
    </source>
</reference>
<proteinExistence type="predicted"/>
<accession>Q96373</accession>
<sequence>MATMPMVYDSSQHQPCLNLKLNVLSPFYLGNTFSPVHFILLNPNIRTCTRAPSRSSRASEKFLSYNGYF</sequence>